<organism evidence="2 3">
    <name type="scientific">Goodfellowiella coeruleoviolacea</name>
    <dbReference type="NCBI Taxonomy" id="334858"/>
    <lineage>
        <taxon>Bacteria</taxon>
        <taxon>Bacillati</taxon>
        <taxon>Actinomycetota</taxon>
        <taxon>Actinomycetes</taxon>
        <taxon>Pseudonocardiales</taxon>
        <taxon>Pseudonocardiaceae</taxon>
        <taxon>Goodfellowiella</taxon>
    </lineage>
</organism>
<protein>
    <submittedName>
        <fullName evidence="2">Uncharacterized protein</fullName>
    </submittedName>
</protein>
<accession>A0AAE3KE14</accession>
<name>A0AAE3KE14_9PSEU</name>
<feature type="chain" id="PRO_5042233390" evidence="1">
    <location>
        <begin position="33"/>
        <end position="349"/>
    </location>
</feature>
<sequence>MGSSGRRRLLGAALALALGAALPAAVPSAAVAQPADGTACAWQVTALPVPAGSGGVVVTGEATDALVVGYATINRVTRGVIWRNGVPEVMPEFADGSENLPQDINSSGVVVGFRRTTTSTSPWQYVDRAYRYQDGVYHFLPGYASKIVASRAVAINEAGDVVGIVKPYTDTGAAYTKSVFWPASAPNTFQVIDAYSAHDDAPLGIDDQGRVLFRDVLWGPNQIDLPLSGTRDGAAARVYSAGRIVGWQQGDDDTMHVVEWDQSGEISRVLPGDGYPDAVNAAGTIAGVAADPETGRYRPALWRDGQFAGFISDPRPDIIVGLTDDEVVIGDYVANTTTGTRVPALWRCS</sequence>
<feature type="signal peptide" evidence="1">
    <location>
        <begin position="1"/>
        <end position="32"/>
    </location>
</feature>
<evidence type="ECO:0000256" key="1">
    <source>
        <dbReference type="SAM" id="SignalP"/>
    </source>
</evidence>
<evidence type="ECO:0000313" key="2">
    <source>
        <dbReference type="EMBL" id="MCP2164781.1"/>
    </source>
</evidence>
<dbReference type="RefSeq" id="WP_253768866.1">
    <property type="nucleotide sequence ID" value="NZ_JAMTCK010000003.1"/>
</dbReference>
<dbReference type="AlphaFoldDB" id="A0AAE3KE14"/>
<evidence type="ECO:0000313" key="3">
    <source>
        <dbReference type="Proteomes" id="UP001206128"/>
    </source>
</evidence>
<keyword evidence="1" id="KW-0732">Signal</keyword>
<reference evidence="2" key="1">
    <citation type="submission" date="2022-06" db="EMBL/GenBank/DDBJ databases">
        <title>Genomic Encyclopedia of Archaeal and Bacterial Type Strains, Phase II (KMG-II): from individual species to whole genera.</title>
        <authorList>
            <person name="Goeker M."/>
        </authorList>
    </citation>
    <scope>NUCLEOTIDE SEQUENCE</scope>
    <source>
        <strain evidence="2">DSM 43935</strain>
    </source>
</reference>
<gene>
    <name evidence="2" type="ORF">LX83_001621</name>
</gene>
<dbReference type="InterPro" id="IPR006311">
    <property type="entry name" value="TAT_signal"/>
</dbReference>
<comment type="caution">
    <text evidence="2">The sequence shown here is derived from an EMBL/GenBank/DDBJ whole genome shotgun (WGS) entry which is preliminary data.</text>
</comment>
<dbReference type="EMBL" id="JAMTCK010000003">
    <property type="protein sequence ID" value="MCP2164781.1"/>
    <property type="molecule type" value="Genomic_DNA"/>
</dbReference>
<proteinExistence type="predicted"/>
<keyword evidence="3" id="KW-1185">Reference proteome</keyword>
<dbReference type="PROSITE" id="PS51318">
    <property type="entry name" value="TAT"/>
    <property type="match status" value="1"/>
</dbReference>
<dbReference type="Proteomes" id="UP001206128">
    <property type="component" value="Unassembled WGS sequence"/>
</dbReference>